<dbReference type="Proteomes" id="UP000618952">
    <property type="component" value="Unassembled WGS sequence"/>
</dbReference>
<comment type="caution">
    <text evidence="2">The sequence shown here is derived from an EMBL/GenBank/DDBJ whole genome shotgun (WGS) entry which is preliminary data.</text>
</comment>
<dbReference type="Pfam" id="PF13480">
    <property type="entry name" value="Acetyltransf_6"/>
    <property type="match status" value="1"/>
</dbReference>
<dbReference type="RefSeq" id="WP_187583047.1">
    <property type="nucleotide sequence ID" value="NZ_JACLHY010000005.1"/>
</dbReference>
<protein>
    <submittedName>
        <fullName evidence="2">GNAT family N-acetyltransferase</fullName>
    </submittedName>
</protein>
<name>A0ABR7QL04_9FLAO</name>
<sequence length="334" mass="40478">MDTKIGPKSKQKKNVISKLGFLYHIFIENRIPRFYSENMENRLCNNEISLTRTELSSIENNGIYTMSNVPDYLALLIEPEEQGFKSKMVRQYQGYLVYLKDIDDSKAYLAQQLSKRNIKNLFAKQRKLEGSNNISYTFHYGDITKEHYDFLLSEFYDMLEKRFLEKKMYNNNLLHWKYYYDLVYPMILEKRASLFVIYDGKKPITLTLNFHLKDIVFSYIQTYDIDYSNYNMGDISMLKHIEWCKKNDFSIFDLAMGQTDYKLKWCNHIYNYEHHLFYNSQSLFTRIKALILLNELRLRQYLRDKDIIGKRFQMDKFLFKRRVKQLSNFNWHES</sequence>
<feature type="domain" description="BioF2-like acetyltransferase" evidence="1">
    <location>
        <begin position="119"/>
        <end position="262"/>
    </location>
</feature>
<organism evidence="2 3">
    <name type="scientific">Arenibacter arenosicollis</name>
    <dbReference type="NCBI Taxonomy" id="2762274"/>
    <lineage>
        <taxon>Bacteria</taxon>
        <taxon>Pseudomonadati</taxon>
        <taxon>Bacteroidota</taxon>
        <taxon>Flavobacteriia</taxon>
        <taxon>Flavobacteriales</taxon>
        <taxon>Flavobacteriaceae</taxon>
        <taxon>Arenibacter</taxon>
    </lineage>
</organism>
<reference evidence="2 3" key="1">
    <citation type="submission" date="2020-08" db="EMBL/GenBank/DDBJ databases">
        <title>Arenibacter gaetbuli sp. nov., isolated from a sand dune.</title>
        <authorList>
            <person name="Park S."/>
            <person name="Yoon J.-H."/>
        </authorList>
    </citation>
    <scope>NUCLEOTIDE SEQUENCE [LARGE SCALE GENOMIC DNA]</scope>
    <source>
        <strain evidence="2 3">BSSL-BM3</strain>
    </source>
</reference>
<dbReference type="SUPFAM" id="SSF55729">
    <property type="entry name" value="Acyl-CoA N-acyltransferases (Nat)"/>
    <property type="match status" value="1"/>
</dbReference>
<dbReference type="EMBL" id="JACLHY010000005">
    <property type="protein sequence ID" value="MBC8767855.1"/>
    <property type="molecule type" value="Genomic_DNA"/>
</dbReference>
<dbReference type="Gene3D" id="3.40.630.30">
    <property type="match status" value="1"/>
</dbReference>
<dbReference type="InterPro" id="IPR038740">
    <property type="entry name" value="BioF2-like_GNAT_dom"/>
</dbReference>
<proteinExistence type="predicted"/>
<evidence type="ECO:0000259" key="1">
    <source>
        <dbReference type="Pfam" id="PF13480"/>
    </source>
</evidence>
<evidence type="ECO:0000313" key="3">
    <source>
        <dbReference type="Proteomes" id="UP000618952"/>
    </source>
</evidence>
<evidence type="ECO:0000313" key="2">
    <source>
        <dbReference type="EMBL" id="MBC8767855.1"/>
    </source>
</evidence>
<accession>A0ABR7QL04</accession>
<keyword evidence="3" id="KW-1185">Reference proteome</keyword>
<gene>
    <name evidence="2" type="ORF">H4O18_07620</name>
</gene>
<dbReference type="InterPro" id="IPR016181">
    <property type="entry name" value="Acyl_CoA_acyltransferase"/>
</dbReference>